<evidence type="ECO:0008006" key="3">
    <source>
        <dbReference type="Google" id="ProtNLM"/>
    </source>
</evidence>
<dbReference type="EMBL" id="WEGK01000001">
    <property type="protein sequence ID" value="MQY17685.1"/>
    <property type="molecule type" value="Genomic_DNA"/>
</dbReference>
<dbReference type="Proteomes" id="UP000438448">
    <property type="component" value="Unassembled WGS sequence"/>
</dbReference>
<protein>
    <recommendedName>
        <fullName evidence="3">DUF397 domain-containing protein</fullName>
    </recommendedName>
</protein>
<evidence type="ECO:0000313" key="2">
    <source>
        <dbReference type="Proteomes" id="UP000438448"/>
    </source>
</evidence>
<dbReference type="RefSeq" id="WP_153407666.1">
    <property type="nucleotide sequence ID" value="NZ_WEGK01000001.1"/>
</dbReference>
<organism evidence="1 2">
    <name type="scientific">Nocardia macrotermitis</name>
    <dbReference type="NCBI Taxonomy" id="2585198"/>
    <lineage>
        <taxon>Bacteria</taxon>
        <taxon>Bacillati</taxon>
        <taxon>Actinomycetota</taxon>
        <taxon>Actinomycetes</taxon>
        <taxon>Mycobacteriales</taxon>
        <taxon>Nocardiaceae</taxon>
        <taxon>Nocardia</taxon>
    </lineage>
</organism>
<dbReference type="AlphaFoldDB" id="A0A7K0CW24"/>
<evidence type="ECO:0000313" key="1">
    <source>
        <dbReference type="EMBL" id="MQY17685.1"/>
    </source>
</evidence>
<gene>
    <name evidence="1" type="ORF">NRB20_07490</name>
</gene>
<accession>A0A7K0CW24</accession>
<dbReference type="OrthoDB" id="4545857at2"/>
<reference evidence="1 2" key="1">
    <citation type="submission" date="2019-10" db="EMBL/GenBank/DDBJ databases">
        <title>Nocardia macrotermitis sp. nov. and Nocardia aurantia sp. nov., isolated from the gut of fungus growing-termite Macrotermes natalensis.</title>
        <authorList>
            <person name="Benndorf R."/>
            <person name="Schwitalla J."/>
            <person name="Martin K."/>
            <person name="De Beer W."/>
            <person name="Kaster A.-K."/>
            <person name="Vollmers J."/>
            <person name="Poulsen M."/>
            <person name="Beemelmanns C."/>
        </authorList>
    </citation>
    <scope>NUCLEOTIDE SEQUENCE [LARGE SCALE GENOMIC DNA]</scope>
    <source>
        <strain evidence="1 2">RB20</strain>
    </source>
</reference>
<comment type="caution">
    <text evidence="1">The sequence shown here is derived from an EMBL/GenBank/DDBJ whole genome shotgun (WGS) entry which is preliminary data.</text>
</comment>
<name>A0A7K0CW24_9NOCA</name>
<proteinExistence type="predicted"/>
<keyword evidence="2" id="KW-1185">Reference proteome</keyword>
<sequence>MTLLPTFTVGEFRKAARSSPNQNCVRVARKQGWTAVWDDKRSTAATTPATMLPNSELLLLTDTQFDDFQAAVRAGDSGRSPLNVTRRTDGMYIFRITTTSSDAAHTEVELVFDQDELDAFHDGVFNHEFDHA</sequence>